<keyword evidence="1" id="KW-0472">Membrane</keyword>
<dbReference type="Pfam" id="PF13413">
    <property type="entry name" value="HTH_25"/>
    <property type="match status" value="1"/>
</dbReference>
<organism evidence="3 4">
    <name type="scientific">Conchiformibius kuhniae</name>
    <dbReference type="NCBI Taxonomy" id="211502"/>
    <lineage>
        <taxon>Bacteria</taxon>
        <taxon>Pseudomonadati</taxon>
        <taxon>Pseudomonadota</taxon>
        <taxon>Betaproteobacteria</taxon>
        <taxon>Neisseriales</taxon>
        <taxon>Neisseriaceae</taxon>
        <taxon>Conchiformibius</taxon>
    </lineage>
</organism>
<dbReference type="PROSITE" id="PS50943">
    <property type="entry name" value="HTH_CROC1"/>
    <property type="match status" value="1"/>
</dbReference>
<dbReference type="EMBL" id="CP091521">
    <property type="protein sequence ID" value="UOP04986.2"/>
    <property type="molecule type" value="Genomic_DNA"/>
</dbReference>
<reference evidence="3" key="2">
    <citation type="submission" date="2024-09" db="EMBL/GenBank/DDBJ databases">
        <authorList>
            <person name="Veyrier F.J."/>
        </authorList>
    </citation>
    <scope>NUCLEOTIDE SEQUENCE</scope>
    <source>
        <strain evidence="3">17694</strain>
    </source>
</reference>
<accession>A0A8T9MX40</accession>
<dbReference type="GO" id="GO:0003677">
    <property type="term" value="F:DNA binding"/>
    <property type="evidence" value="ECO:0007669"/>
    <property type="project" value="InterPro"/>
</dbReference>
<dbReference type="InterPro" id="IPR010982">
    <property type="entry name" value="Lambda_DNA-bd_dom_sf"/>
</dbReference>
<keyword evidence="4" id="KW-1185">Reference proteome</keyword>
<dbReference type="Proteomes" id="UP000831534">
    <property type="component" value="Chromosome"/>
</dbReference>
<feature type="domain" description="HTH cro/C1-type" evidence="2">
    <location>
        <begin position="23"/>
        <end position="57"/>
    </location>
</feature>
<name>A0A8T9MX40_9NEIS</name>
<dbReference type="PANTHER" id="PTHR34475">
    <property type="match status" value="1"/>
</dbReference>
<keyword evidence="1" id="KW-0812">Transmembrane</keyword>
<proteinExistence type="predicted"/>
<dbReference type="KEGG" id="ckh:LVJ77_01245"/>
<dbReference type="InterPro" id="IPR025194">
    <property type="entry name" value="RodZ-like_C"/>
</dbReference>
<feature type="transmembrane region" description="Helical" evidence="1">
    <location>
        <begin position="119"/>
        <end position="136"/>
    </location>
</feature>
<dbReference type="AlphaFoldDB" id="A0A8T9MX40"/>
<dbReference type="PANTHER" id="PTHR34475:SF1">
    <property type="entry name" value="CYTOSKELETON PROTEIN RODZ"/>
    <property type="match status" value="1"/>
</dbReference>
<dbReference type="CDD" id="cd00093">
    <property type="entry name" value="HTH_XRE"/>
    <property type="match status" value="1"/>
</dbReference>
<evidence type="ECO:0000313" key="3">
    <source>
        <dbReference type="EMBL" id="UOP04986.2"/>
    </source>
</evidence>
<dbReference type="Pfam" id="PF13464">
    <property type="entry name" value="RodZ_C"/>
    <property type="match status" value="1"/>
</dbReference>
<evidence type="ECO:0000259" key="2">
    <source>
        <dbReference type="PROSITE" id="PS50943"/>
    </source>
</evidence>
<protein>
    <submittedName>
        <fullName evidence="3">Helix-turn-helix domain-containing protein</fullName>
    </submittedName>
</protein>
<dbReference type="InterPro" id="IPR050400">
    <property type="entry name" value="Bact_Cytoskel_RodZ"/>
</dbReference>
<keyword evidence="1" id="KW-1133">Transmembrane helix</keyword>
<dbReference type="Gene3D" id="1.10.260.40">
    <property type="entry name" value="lambda repressor-like DNA-binding domains"/>
    <property type="match status" value="1"/>
</dbReference>
<reference evidence="3" key="1">
    <citation type="journal article" date="2022" name="Res Sq">
        <title>Evolution of multicellular longitudinally dividing oral cavity symbionts (Neisseriaceae).</title>
        <authorList>
            <person name="Nyongesa S."/>
            <person name="Weber P."/>
            <person name="Bernet E."/>
            <person name="Pullido F."/>
            <person name="Nieckarz M."/>
            <person name="Delaby M."/>
            <person name="Nieves C."/>
            <person name="Viehboeck T."/>
            <person name="Krause N."/>
            <person name="Rivera-Millot A."/>
            <person name="Nakamura A."/>
            <person name="Vischer N."/>
            <person name="VanNieuwenhze M."/>
            <person name="Brun Y."/>
            <person name="Cava F."/>
            <person name="Bulgheresi S."/>
            <person name="Veyrier F."/>
        </authorList>
    </citation>
    <scope>NUCLEOTIDE SEQUENCE</scope>
    <source>
        <strain evidence="3">17694</strain>
    </source>
</reference>
<sequence>MNNQHIPFTPAGAEATAELGRALRALREQKNLTVGDVAERLKLPVRHIEALENGLYESLPEPIYIRGFLLTYGRFLDMDEGELARGLVSVAPPQSYRRDGAVSGLNYANTPIKKGFPKWIFFVLAGACVAAAVYMWQHKSNSENEKQESVSTIPTAPAAPSAENLNAANVVVKPMHEAASDGASAVLSDGASAASAPAATASSSGELVITTRYRTMLTVTNAQGKVLINKIVPANGEHRFKDGAPFEVRMGYATGATAEFNGEKIDLETKRTDGKSVAFTTGGAAAASAAQ</sequence>
<dbReference type="InterPro" id="IPR001387">
    <property type="entry name" value="Cro/C1-type_HTH"/>
</dbReference>
<evidence type="ECO:0000256" key="1">
    <source>
        <dbReference type="SAM" id="Phobius"/>
    </source>
</evidence>
<evidence type="ECO:0000313" key="4">
    <source>
        <dbReference type="Proteomes" id="UP000831534"/>
    </source>
</evidence>
<dbReference type="SMART" id="SM00530">
    <property type="entry name" value="HTH_XRE"/>
    <property type="match status" value="1"/>
</dbReference>
<dbReference type="SUPFAM" id="SSF47413">
    <property type="entry name" value="lambda repressor-like DNA-binding domains"/>
    <property type="match status" value="1"/>
</dbReference>
<gene>
    <name evidence="3" type="ORF">LVJ77_01245</name>
</gene>
<dbReference type="RefSeq" id="WP_051255550.1">
    <property type="nucleotide sequence ID" value="NZ_CP091521.1"/>
</dbReference>